<dbReference type="RefSeq" id="WP_399658331.1">
    <property type="nucleotide sequence ID" value="NZ_JBITYG010000021.1"/>
</dbReference>
<comment type="caution">
    <text evidence="3">The sequence shown here is derived from an EMBL/GenBank/DDBJ whole genome shotgun (WGS) entry which is preliminary data.</text>
</comment>
<protein>
    <submittedName>
        <fullName evidence="3">DUF262 domain-containing protein</fullName>
    </submittedName>
</protein>
<feature type="region of interest" description="Disordered" evidence="1">
    <location>
        <begin position="1"/>
        <end position="70"/>
    </location>
</feature>
<dbReference type="PANTHER" id="PTHR39639:SF1">
    <property type="entry name" value="DUF262 DOMAIN-CONTAINING PROTEIN"/>
    <property type="match status" value="1"/>
</dbReference>
<dbReference type="Pfam" id="PF03235">
    <property type="entry name" value="GmrSD_N"/>
    <property type="match status" value="1"/>
</dbReference>
<gene>
    <name evidence="3" type="ORF">ACIGXA_39780</name>
</gene>
<feature type="domain" description="GmrSD restriction endonucleases N-terminal" evidence="2">
    <location>
        <begin position="98"/>
        <end position="237"/>
    </location>
</feature>
<evidence type="ECO:0000256" key="1">
    <source>
        <dbReference type="SAM" id="MobiDB-lite"/>
    </source>
</evidence>
<accession>A0ABW8CJM2</accession>
<dbReference type="EMBL" id="JBITYG010000021">
    <property type="protein sequence ID" value="MFI9106655.1"/>
    <property type="molecule type" value="Genomic_DNA"/>
</dbReference>
<dbReference type="Proteomes" id="UP001614394">
    <property type="component" value="Unassembled WGS sequence"/>
</dbReference>
<feature type="compositionally biased region" description="Basic and acidic residues" evidence="1">
    <location>
        <begin position="7"/>
        <end position="23"/>
    </location>
</feature>
<name>A0ABW8CJM2_9ACTN</name>
<evidence type="ECO:0000313" key="4">
    <source>
        <dbReference type="Proteomes" id="UP001614394"/>
    </source>
</evidence>
<proteinExistence type="predicted"/>
<evidence type="ECO:0000313" key="3">
    <source>
        <dbReference type="EMBL" id="MFI9106655.1"/>
    </source>
</evidence>
<reference evidence="3 4" key="1">
    <citation type="submission" date="2024-10" db="EMBL/GenBank/DDBJ databases">
        <title>The Natural Products Discovery Center: Release of the First 8490 Sequenced Strains for Exploring Actinobacteria Biosynthetic Diversity.</title>
        <authorList>
            <person name="Kalkreuter E."/>
            <person name="Kautsar S.A."/>
            <person name="Yang D."/>
            <person name="Bader C.D."/>
            <person name="Teijaro C.N."/>
            <person name="Fluegel L."/>
            <person name="Davis C.M."/>
            <person name="Simpson J.R."/>
            <person name="Lauterbach L."/>
            <person name="Steele A.D."/>
            <person name="Gui C."/>
            <person name="Meng S."/>
            <person name="Li G."/>
            <person name="Viehrig K."/>
            <person name="Ye F."/>
            <person name="Su P."/>
            <person name="Kiefer A.F."/>
            <person name="Nichols A."/>
            <person name="Cepeda A.J."/>
            <person name="Yan W."/>
            <person name="Fan B."/>
            <person name="Jiang Y."/>
            <person name="Adhikari A."/>
            <person name="Zheng C.-J."/>
            <person name="Schuster L."/>
            <person name="Cowan T.M."/>
            <person name="Smanski M.J."/>
            <person name="Chevrette M.G."/>
            <person name="De Carvalho L.P.S."/>
            <person name="Shen B."/>
        </authorList>
    </citation>
    <scope>NUCLEOTIDE SEQUENCE [LARGE SCALE GENOMIC DNA]</scope>
    <source>
        <strain evidence="3 4">NPDC053399</strain>
    </source>
</reference>
<organism evidence="3 4">
    <name type="scientific">Streptomyces fildesensis</name>
    <dbReference type="NCBI Taxonomy" id="375757"/>
    <lineage>
        <taxon>Bacteria</taxon>
        <taxon>Bacillati</taxon>
        <taxon>Actinomycetota</taxon>
        <taxon>Actinomycetes</taxon>
        <taxon>Kitasatosporales</taxon>
        <taxon>Streptomycetaceae</taxon>
        <taxon>Streptomyces</taxon>
    </lineage>
</organism>
<dbReference type="InterPro" id="IPR004919">
    <property type="entry name" value="GmrSD_N"/>
</dbReference>
<sequence length="422" mass="47829">MADLEDSGQRRAAGRDRGYRRYQPDGLFGEPADSDDPFFDSAPVEIGADGLPTGVEQEVPGDEPDRIREPFDPESISIETQYVTVDLLLSRLREDMIDLAPDFQRRAGIWSDIQQSRLIESLLLRIPVSSFYMAQQENDDWSVVDGIQRLTAIARFMAPETVKMPPLILRGLDYLEKQFQGKGYQELTGRLRIRLRETQLVVHVIRYGTPEAVKFNVFSRINTGGLPLTRQEIRHAMIPGPARGFLGDLAEDPTFGEATSWSVSNERMSDREMVLRFMAFRLSPPSGYRQQDFDQFLADGMHRINRLSDVERDHEAVDFRRAMVCAHELFGDHAFRKSLGRSRKTPINKALFEAVAVNLAQLTEPERRALVASGDHVRGGLSNLMKDWDFDRAISIATGDPKKVRTRFAKVNELFRGVLSGD</sequence>
<keyword evidence="4" id="KW-1185">Reference proteome</keyword>
<evidence type="ECO:0000259" key="2">
    <source>
        <dbReference type="Pfam" id="PF03235"/>
    </source>
</evidence>
<dbReference type="PANTHER" id="PTHR39639">
    <property type="entry name" value="CHROMOSOME 16, WHOLE GENOME SHOTGUN SEQUENCE"/>
    <property type="match status" value="1"/>
</dbReference>